<dbReference type="Gene3D" id="3.40.630.10">
    <property type="entry name" value="Zn peptidases"/>
    <property type="match status" value="1"/>
</dbReference>
<dbReference type="PANTHER" id="PTHR12147:SF26">
    <property type="entry name" value="PEPTIDASE M28 DOMAIN-CONTAINING PROTEIN"/>
    <property type="match status" value="1"/>
</dbReference>
<evidence type="ECO:0000259" key="2">
    <source>
        <dbReference type="Pfam" id="PF04389"/>
    </source>
</evidence>
<feature type="transmembrane region" description="Helical" evidence="1">
    <location>
        <begin position="155"/>
        <end position="180"/>
    </location>
</feature>
<feature type="transmembrane region" description="Helical" evidence="1">
    <location>
        <begin position="186"/>
        <end position="202"/>
    </location>
</feature>
<feature type="transmembrane region" description="Helical" evidence="1">
    <location>
        <begin position="86"/>
        <end position="109"/>
    </location>
</feature>
<evidence type="ECO:0000313" key="3">
    <source>
        <dbReference type="EMBL" id="MEM5948233.1"/>
    </source>
</evidence>
<dbReference type="SUPFAM" id="SSF53187">
    <property type="entry name" value="Zn-dependent exopeptidases"/>
    <property type="match status" value="1"/>
</dbReference>
<proteinExistence type="predicted"/>
<feature type="transmembrane region" description="Helical" evidence="1">
    <location>
        <begin position="61"/>
        <end position="80"/>
    </location>
</feature>
<dbReference type="PANTHER" id="PTHR12147">
    <property type="entry name" value="METALLOPEPTIDASE M28 FAMILY MEMBER"/>
    <property type="match status" value="1"/>
</dbReference>
<comment type="caution">
    <text evidence="3">The sequence shown here is derived from an EMBL/GenBank/DDBJ whole genome shotgun (WGS) entry which is preliminary data.</text>
</comment>
<keyword evidence="1" id="KW-0812">Transmembrane</keyword>
<gene>
    <name evidence="3" type="ORF">WKV44_06730</name>
</gene>
<keyword evidence="1" id="KW-0472">Membrane</keyword>
<dbReference type="RefSeq" id="WP_420069679.1">
    <property type="nucleotide sequence ID" value="NZ_JBCHKQ010000002.1"/>
</dbReference>
<dbReference type="Pfam" id="PF04389">
    <property type="entry name" value="Peptidase_M28"/>
    <property type="match status" value="1"/>
</dbReference>
<organism evidence="3 4">
    <name type="scientific">Rarispira pelagica</name>
    <dbReference type="NCBI Taxonomy" id="3141764"/>
    <lineage>
        <taxon>Bacteria</taxon>
        <taxon>Pseudomonadati</taxon>
        <taxon>Spirochaetota</taxon>
        <taxon>Spirochaetia</taxon>
        <taxon>Winmispirales</taxon>
        <taxon>Winmispiraceae</taxon>
        <taxon>Rarispira</taxon>
    </lineage>
</organism>
<dbReference type="Proteomes" id="UP001466331">
    <property type="component" value="Unassembled WGS sequence"/>
</dbReference>
<keyword evidence="4" id="KW-1185">Reference proteome</keyword>
<evidence type="ECO:0000313" key="4">
    <source>
        <dbReference type="Proteomes" id="UP001466331"/>
    </source>
</evidence>
<feature type="domain" description="Peptidase M28" evidence="2">
    <location>
        <begin position="213"/>
        <end position="385"/>
    </location>
</feature>
<protein>
    <submittedName>
        <fullName evidence="3">M28 family peptidase</fullName>
    </submittedName>
</protein>
<dbReference type="InterPro" id="IPR007484">
    <property type="entry name" value="Peptidase_M28"/>
</dbReference>
<evidence type="ECO:0000256" key="1">
    <source>
        <dbReference type="SAM" id="Phobius"/>
    </source>
</evidence>
<dbReference type="InterPro" id="IPR045175">
    <property type="entry name" value="M28_fam"/>
</dbReference>
<keyword evidence="1" id="KW-1133">Transmembrane helix</keyword>
<accession>A0ABU9UC43</accession>
<name>A0ABU9UC43_9SPIR</name>
<dbReference type="EMBL" id="JBCHKQ010000002">
    <property type="protein sequence ID" value="MEM5948233.1"/>
    <property type="molecule type" value="Genomic_DNA"/>
</dbReference>
<reference evidence="3 4" key="1">
    <citation type="submission" date="2024-03" db="EMBL/GenBank/DDBJ databases">
        <title>Ignisphaera cupida sp. nov., a hyperthermophilic hydrolytic archaeon from a hot spring of Kamchatka, and proposal of Ignisphaeraceae fam. nov.</title>
        <authorList>
            <person name="Podosokorskaya O.A."/>
            <person name="Elcheninov A.G."/>
            <person name="Maltseva A.I."/>
            <person name="Zayulina K.S."/>
            <person name="Novikov A."/>
            <person name="Merkel A.Y."/>
        </authorList>
    </citation>
    <scope>NUCLEOTIDE SEQUENCE [LARGE SCALE GENOMIC DNA]</scope>
    <source>
        <strain evidence="3 4">38H-sp</strain>
    </source>
</reference>
<sequence>MKQKMNVKSIFYLLNDWVNRFVDRLAGNSSCIEISQDIAERFRKLGLKTRRESFVCRPEGFMGYLIVVFFLYVAGIAFFAYSAYFMSLLCFLLAALSNILEFVLFLPALDFLFPVRRCVNVSAELEPSGPVKRIVYVTAHHDAARELPYLLRTQLLYPVKVLGTEIFTVAGFFLSVFFLIVGTDRSPYYVLLFFIAGVPFLFQKATFVFRRAVPGAGDNLVACAILLELAAYLKQNPPANTRVVFVSFDAEESGLRGSRSFVKRHASEFDDRCCVINIDSIYREKDVHILVSDINGTLKLSETLAREFAYVASSYGFSLDICRMTFGGGGTDAASFARCNVPAVSIIGIENKLFRRNLVYHTRYDLPGSIEPAAVEKVFYSVLAYVSAADKE</sequence>